<sequence>MKSSTVSASRRSTSAWSWLRASVTSAPAAEILIV</sequence>
<dbReference type="AlphaFoldDB" id="A0A0R3T9F0"/>
<evidence type="ECO:0000313" key="1">
    <source>
        <dbReference type="EMBL" id="VDN99546.1"/>
    </source>
</evidence>
<dbReference type="WBParaSite" id="HNAJ_0000368901-mRNA-1">
    <property type="protein sequence ID" value="HNAJ_0000368901-mRNA-1"/>
    <property type="gene ID" value="HNAJ_0000368901"/>
</dbReference>
<name>A0A0R3T9F0_RODNA</name>
<dbReference type="Proteomes" id="UP000278807">
    <property type="component" value="Unassembled WGS sequence"/>
</dbReference>
<reference evidence="1 2" key="2">
    <citation type="submission" date="2018-11" db="EMBL/GenBank/DDBJ databases">
        <authorList>
            <consortium name="Pathogen Informatics"/>
        </authorList>
    </citation>
    <scope>NUCLEOTIDE SEQUENCE [LARGE SCALE GENOMIC DNA]</scope>
</reference>
<evidence type="ECO:0000313" key="2">
    <source>
        <dbReference type="Proteomes" id="UP000278807"/>
    </source>
</evidence>
<keyword evidence="2" id="KW-1185">Reference proteome</keyword>
<gene>
    <name evidence="1" type="ORF">HNAJ_LOCUS3687</name>
</gene>
<dbReference type="EMBL" id="UZAE01002237">
    <property type="protein sequence ID" value="VDN99546.1"/>
    <property type="molecule type" value="Genomic_DNA"/>
</dbReference>
<protein>
    <submittedName>
        <fullName evidence="1 3">Uncharacterized protein</fullName>
    </submittedName>
</protein>
<evidence type="ECO:0000313" key="3">
    <source>
        <dbReference type="WBParaSite" id="HNAJ_0000368901-mRNA-1"/>
    </source>
</evidence>
<reference evidence="3" key="1">
    <citation type="submission" date="2017-02" db="UniProtKB">
        <authorList>
            <consortium name="WormBaseParasite"/>
        </authorList>
    </citation>
    <scope>IDENTIFICATION</scope>
</reference>
<accession>A0A0R3T9F0</accession>
<organism evidence="3">
    <name type="scientific">Rodentolepis nana</name>
    <name type="common">Dwarf tapeworm</name>
    <name type="synonym">Hymenolepis nana</name>
    <dbReference type="NCBI Taxonomy" id="102285"/>
    <lineage>
        <taxon>Eukaryota</taxon>
        <taxon>Metazoa</taxon>
        <taxon>Spiralia</taxon>
        <taxon>Lophotrochozoa</taxon>
        <taxon>Platyhelminthes</taxon>
        <taxon>Cestoda</taxon>
        <taxon>Eucestoda</taxon>
        <taxon>Cyclophyllidea</taxon>
        <taxon>Hymenolepididae</taxon>
        <taxon>Rodentolepis</taxon>
    </lineage>
</organism>
<proteinExistence type="predicted"/>